<dbReference type="InterPro" id="IPR000209">
    <property type="entry name" value="Peptidase_S8/S53_dom"/>
</dbReference>
<dbReference type="InterPro" id="IPR050131">
    <property type="entry name" value="Peptidase_S8_subtilisin-like"/>
</dbReference>
<keyword evidence="9" id="KW-1185">Reference proteome</keyword>
<feature type="active site" description="Charge relay system" evidence="5">
    <location>
        <position position="544"/>
    </location>
</feature>
<proteinExistence type="inferred from homology"/>
<evidence type="ECO:0000256" key="2">
    <source>
        <dbReference type="ARBA" id="ARBA00022670"/>
    </source>
</evidence>
<dbReference type="RefSeq" id="WP_378040838.1">
    <property type="nucleotide sequence ID" value="NZ_JBHLWH010000019.1"/>
</dbReference>
<evidence type="ECO:0000256" key="3">
    <source>
        <dbReference type="ARBA" id="ARBA00022801"/>
    </source>
</evidence>
<sequence>MADHLKLPHHLDLPSKRPLRRFDPDPPPFDFSAHAKNLRGVLEGLESSTPGIFSSTVNDEVDTDPEAPYLGDVVLKFSGSAPFTSNAFNGVGMVPLAVSEEKRYFALTDSQARMAFNEYVGGFLDNPEDFTAGSQALREALKNIKGVELYNRDDRLQGLSSPIEGSVMDVDIVLWPTSIAIQRAEEEGRRRVEVLASLIAGFAGEDERVAALATSSDDPDMLLIHASLNEEAFNAIANHPYVERIRGPLSTNVTLAEIGAGGPPMEVVLPEGAAIGIIDDLVDDNNPWLDGVVVDRRSFPPDYAFGHSTTHGTQVAGIAAWGNVRNLLDPAFDGQPHPIYAARLAQMNSTFDTQVVGNPADQFRDALDWLASCGVRIVVLALGEGHADDGAIPSDLSAVVDQKIKEHGLVVVTSSGNLQVIEGHWKADYPEYLSHRSSKVAAPGTAAMAVTVASIAHTHAFDRSRWPHGTAIAPEGQTAPFSRTGPSRGTNSSGRQKPEFSAHGGSWALDQATGNLIADDAELAITTLIPPVNGRLFGSASGTSFAAPRVAHEIARIQTRYPEASGNLLRALAALAGDQRPRGMLKSGDHIAGLYGIPNADRVLDSGDNRVIFTYEGEMPTNRHAVIQVPIPKEFAYGASERELRIALAFDPPVRRSRRDYVAGRMRFDFLHRENMADIRKAYASQPTEAERRSTGTDLIKLPSGRTLEPPKSRMYTDTLVCRSYHSQSAGWDVDDENYYIVVSHDHSPWTESQKKKYTSQRFAIAVQLIDHERLDLDLYNHAAAELAVQVRGRVIN</sequence>
<keyword evidence="4 5" id="KW-0720">Serine protease</keyword>
<dbReference type="InterPro" id="IPR015500">
    <property type="entry name" value="Peptidase_S8_subtilisin-rel"/>
</dbReference>
<evidence type="ECO:0000256" key="1">
    <source>
        <dbReference type="ARBA" id="ARBA00011073"/>
    </source>
</evidence>
<feature type="region of interest" description="Disordered" evidence="6">
    <location>
        <begin position="466"/>
        <end position="505"/>
    </location>
</feature>
<feature type="active site" description="Charge relay system" evidence="5">
    <location>
        <position position="279"/>
    </location>
</feature>
<keyword evidence="3 5" id="KW-0378">Hydrolase</keyword>
<comment type="similarity">
    <text evidence="1 5">Belongs to the peptidase S8 family.</text>
</comment>
<dbReference type="PRINTS" id="PR00723">
    <property type="entry name" value="SUBTILISIN"/>
</dbReference>
<dbReference type="PROSITE" id="PS51892">
    <property type="entry name" value="SUBTILASE"/>
    <property type="match status" value="1"/>
</dbReference>
<evidence type="ECO:0000256" key="5">
    <source>
        <dbReference type="PROSITE-ProRule" id="PRU01240"/>
    </source>
</evidence>
<dbReference type="EMBL" id="JBHLWH010000019">
    <property type="protein sequence ID" value="MFC0248205.1"/>
    <property type="molecule type" value="Genomic_DNA"/>
</dbReference>
<evidence type="ECO:0000259" key="7">
    <source>
        <dbReference type="Pfam" id="PF00082"/>
    </source>
</evidence>
<feature type="active site" description="Charge relay system" evidence="5">
    <location>
        <position position="311"/>
    </location>
</feature>
<dbReference type="PANTHER" id="PTHR43806">
    <property type="entry name" value="PEPTIDASE S8"/>
    <property type="match status" value="1"/>
</dbReference>
<dbReference type="PANTHER" id="PTHR43806:SF11">
    <property type="entry name" value="CEREVISIN-RELATED"/>
    <property type="match status" value="1"/>
</dbReference>
<name>A0ABV6F3V7_9MICC</name>
<gene>
    <name evidence="8" type="ORF">ACFFIO_06795</name>
</gene>
<dbReference type="Gene3D" id="3.40.50.200">
    <property type="entry name" value="Peptidase S8/S53 domain"/>
    <property type="match status" value="1"/>
</dbReference>
<accession>A0ABV6F3V7</accession>
<evidence type="ECO:0000313" key="8">
    <source>
        <dbReference type="EMBL" id="MFC0248205.1"/>
    </source>
</evidence>
<evidence type="ECO:0000256" key="4">
    <source>
        <dbReference type="ARBA" id="ARBA00022825"/>
    </source>
</evidence>
<keyword evidence="2 5" id="KW-0645">Protease</keyword>
<feature type="domain" description="Peptidase S8/S53" evidence="7">
    <location>
        <begin position="272"/>
        <end position="572"/>
    </location>
</feature>
<protein>
    <submittedName>
        <fullName evidence="8">S8 family serine peptidase</fullName>
    </submittedName>
</protein>
<dbReference type="Proteomes" id="UP001589766">
    <property type="component" value="Unassembled WGS sequence"/>
</dbReference>
<dbReference type="SUPFAM" id="SSF52743">
    <property type="entry name" value="Subtilisin-like"/>
    <property type="match status" value="1"/>
</dbReference>
<comment type="caution">
    <text evidence="8">The sequence shown here is derived from an EMBL/GenBank/DDBJ whole genome shotgun (WGS) entry which is preliminary data.</text>
</comment>
<reference evidence="8 9" key="1">
    <citation type="submission" date="2024-09" db="EMBL/GenBank/DDBJ databases">
        <authorList>
            <person name="Sun Q."/>
            <person name="Mori K."/>
        </authorList>
    </citation>
    <scope>NUCLEOTIDE SEQUENCE [LARGE SCALE GENOMIC DNA]</scope>
    <source>
        <strain evidence="8 9">CCM 7609</strain>
    </source>
</reference>
<feature type="compositionally biased region" description="Polar residues" evidence="6">
    <location>
        <begin position="479"/>
        <end position="495"/>
    </location>
</feature>
<dbReference type="InterPro" id="IPR036852">
    <property type="entry name" value="Peptidase_S8/S53_dom_sf"/>
</dbReference>
<organism evidence="8 9">
    <name type="scientific">Citricoccus parietis</name>
    <dbReference type="NCBI Taxonomy" id="592307"/>
    <lineage>
        <taxon>Bacteria</taxon>
        <taxon>Bacillati</taxon>
        <taxon>Actinomycetota</taxon>
        <taxon>Actinomycetes</taxon>
        <taxon>Micrococcales</taxon>
        <taxon>Micrococcaceae</taxon>
        <taxon>Citricoccus</taxon>
    </lineage>
</organism>
<dbReference type="Pfam" id="PF00082">
    <property type="entry name" value="Peptidase_S8"/>
    <property type="match status" value="1"/>
</dbReference>
<evidence type="ECO:0000313" key="9">
    <source>
        <dbReference type="Proteomes" id="UP001589766"/>
    </source>
</evidence>
<evidence type="ECO:0000256" key="6">
    <source>
        <dbReference type="SAM" id="MobiDB-lite"/>
    </source>
</evidence>